<dbReference type="Gene3D" id="3.40.50.1820">
    <property type="entry name" value="alpha/beta hydrolase"/>
    <property type="match status" value="3"/>
</dbReference>
<dbReference type="Proteomes" id="UP000759131">
    <property type="component" value="Unassembled WGS sequence"/>
</dbReference>
<feature type="domain" description="AB hydrolase-1" evidence="4">
    <location>
        <begin position="423"/>
        <end position="668"/>
    </location>
</feature>
<dbReference type="InterPro" id="IPR000639">
    <property type="entry name" value="Epox_hydrolase-like"/>
</dbReference>
<proteinExistence type="inferred from homology"/>
<dbReference type="EMBL" id="OC863312">
    <property type="protein sequence ID" value="CAD7630919.1"/>
    <property type="molecule type" value="Genomic_DNA"/>
</dbReference>
<feature type="domain" description="AB hydrolase-1" evidence="4">
    <location>
        <begin position="686"/>
        <end position="931"/>
    </location>
</feature>
<keyword evidence="3" id="KW-1133">Transmembrane helix</keyword>
<keyword evidence="6" id="KW-1185">Reference proteome</keyword>
<dbReference type="SUPFAM" id="SSF53474">
    <property type="entry name" value="alpha/beta-Hydrolases"/>
    <property type="match status" value="3"/>
</dbReference>
<dbReference type="PRINTS" id="PR00111">
    <property type="entry name" value="ABHYDROLASE"/>
</dbReference>
<evidence type="ECO:0000313" key="5">
    <source>
        <dbReference type="EMBL" id="CAD7630919.1"/>
    </source>
</evidence>
<sequence length="945" mass="110247">MLIDMNSVYCILVHQVSKTKEDNVFTKKVSPVEKLVVTGISIFYGFLVSLYLIFSMVKNRGNYFRIKRRDAPPKCLTDPTLGTHHFIQLKDIKMHYVSKGDEKKPLMLFIHGFPEFWYSWRHQIREFAKDYHVIAVDNRGYGDTDKPRGIHNYTVSAIVEDTRQLVEALGKRDVVLVAHDWGGAIGWGFAAKHPELLRKLVIINSPHPMMFAESQKKGWKQFFYSWYMLFFSLPLLPEFALRSNDYFIFDHSFRNGDGRPLFADDPQHVEAYKYTFHKNGFTGPLNWYRALIHRVPQQQPKSFQIKVPTLIIWGKKDNYLTTELAPAHAYVDDLTVNYIDNCSHWTQMDQPTLVNQYMRQFVSKNCLHLLFIIIINPLLFMFGKHREAPPDCFLDSSLGTHHFIQLNDLRMHYVSNGEQNSQTLLFIHGFLEFWYSWRHQIRDFAKDYHVMAVDCHGYGDTDKPLGVEHYTHDALVDQLRQLLVELNKSRVILVGHDWGGTIAWLLAAKHPELIDRLVIINGPLPLMYRDVRFQSWRQLFKSWQIFELNIPVLSEYGLKCCDYYGATNALFRSGSGRQLLSAEDMEAYKYTIQRNGVKAPLNWYKANPAFLYPLQTPKMDQIKVPALHIWGKKDRFLVSRMAEVYAYVNYLTIKYIETAGHWVQLEEPVLDIQMHYVSNGDENNQTMLFIHGFPEFWYSWRHQIQEFAKDYHVIAVDCPGYGDTDKPASVERYAADALVNDFRQLLSALNKSRVILVGHDWGGIIGWLIAAKHPDLIHRVIIMNAPLPLMYRDVRLESWRQLFLSYYAFVFSIPVVPEFGFKLCDYYGATDQLFRSGSGRQLLSMEDMEAYKYTIQRNGVSAPIAYYRANPFLLYPRQALHMDNIIVPALCIWGKKDTFLVPKLAEVFIYVNDLTVKYIETAGHWVALEEPELVNQFVRQFLSKE</sequence>
<gene>
    <name evidence="5" type="ORF">OSB1V03_LOCUS11330</name>
</gene>
<feature type="transmembrane region" description="Helical" evidence="3">
    <location>
        <begin position="35"/>
        <end position="57"/>
    </location>
</feature>
<dbReference type="InterPro" id="IPR000073">
    <property type="entry name" value="AB_hydrolase_1"/>
</dbReference>
<evidence type="ECO:0000256" key="2">
    <source>
        <dbReference type="ARBA" id="ARBA00038334"/>
    </source>
</evidence>
<evidence type="ECO:0000256" key="1">
    <source>
        <dbReference type="ARBA" id="ARBA00022801"/>
    </source>
</evidence>
<reference evidence="5" key="1">
    <citation type="submission" date="2020-11" db="EMBL/GenBank/DDBJ databases">
        <authorList>
            <person name="Tran Van P."/>
        </authorList>
    </citation>
    <scope>NUCLEOTIDE SEQUENCE</scope>
</reference>
<dbReference type="PANTHER" id="PTHR43329">
    <property type="entry name" value="EPOXIDE HYDROLASE"/>
    <property type="match status" value="1"/>
</dbReference>
<evidence type="ECO:0000259" key="4">
    <source>
        <dbReference type="Pfam" id="PF00561"/>
    </source>
</evidence>
<name>A0A7R9KXB5_9ACAR</name>
<evidence type="ECO:0000256" key="3">
    <source>
        <dbReference type="SAM" id="Phobius"/>
    </source>
</evidence>
<feature type="domain" description="AB hydrolase-1" evidence="4">
    <location>
        <begin position="105"/>
        <end position="350"/>
    </location>
</feature>
<keyword evidence="3" id="KW-0812">Transmembrane</keyword>
<dbReference type="EMBL" id="CAJPIZ010008737">
    <property type="protein sequence ID" value="CAG2111349.1"/>
    <property type="molecule type" value="Genomic_DNA"/>
</dbReference>
<dbReference type="PRINTS" id="PR00412">
    <property type="entry name" value="EPOXHYDRLASE"/>
</dbReference>
<evidence type="ECO:0000313" key="6">
    <source>
        <dbReference type="Proteomes" id="UP000759131"/>
    </source>
</evidence>
<keyword evidence="1" id="KW-0378">Hydrolase</keyword>
<dbReference type="Pfam" id="PF00561">
    <property type="entry name" value="Abhydrolase_1"/>
    <property type="match status" value="3"/>
</dbReference>
<keyword evidence="3" id="KW-0472">Membrane</keyword>
<dbReference type="AlphaFoldDB" id="A0A7R9KXB5"/>
<protein>
    <recommendedName>
        <fullName evidence="4">AB hydrolase-1 domain-containing protein</fullName>
    </recommendedName>
</protein>
<dbReference type="OrthoDB" id="408373at2759"/>
<comment type="similarity">
    <text evidence="2">Belongs to the AB hydrolase superfamily. Epoxide hydrolase family.</text>
</comment>
<organism evidence="5">
    <name type="scientific">Medioppia subpectinata</name>
    <dbReference type="NCBI Taxonomy" id="1979941"/>
    <lineage>
        <taxon>Eukaryota</taxon>
        <taxon>Metazoa</taxon>
        <taxon>Ecdysozoa</taxon>
        <taxon>Arthropoda</taxon>
        <taxon>Chelicerata</taxon>
        <taxon>Arachnida</taxon>
        <taxon>Acari</taxon>
        <taxon>Acariformes</taxon>
        <taxon>Sarcoptiformes</taxon>
        <taxon>Oribatida</taxon>
        <taxon>Brachypylina</taxon>
        <taxon>Oppioidea</taxon>
        <taxon>Oppiidae</taxon>
        <taxon>Medioppia</taxon>
    </lineage>
</organism>
<dbReference type="InterPro" id="IPR029058">
    <property type="entry name" value="AB_hydrolase_fold"/>
</dbReference>
<accession>A0A7R9KXB5</accession>
<dbReference type="GO" id="GO:0004301">
    <property type="term" value="F:epoxide hydrolase activity"/>
    <property type="evidence" value="ECO:0007669"/>
    <property type="project" value="UniProtKB-ARBA"/>
</dbReference>
<feature type="transmembrane region" description="Helical" evidence="3">
    <location>
        <begin position="366"/>
        <end position="383"/>
    </location>
</feature>